<protein>
    <recommendedName>
        <fullName evidence="7">HTH-type transcriptional regulatory protein TyrR</fullName>
    </recommendedName>
</protein>
<dbReference type="Pfam" id="PF18024">
    <property type="entry name" value="HTH_50"/>
    <property type="match status" value="1"/>
</dbReference>
<dbReference type="InterPro" id="IPR002078">
    <property type="entry name" value="Sigma_54_int"/>
</dbReference>
<gene>
    <name evidence="10" type="ORF">ATL39_0611</name>
</gene>
<dbReference type="CDD" id="cd00130">
    <property type="entry name" value="PAS"/>
    <property type="match status" value="1"/>
</dbReference>
<dbReference type="PROSITE" id="PS50045">
    <property type="entry name" value="SIGMA54_INTERACT_4"/>
    <property type="match status" value="1"/>
</dbReference>
<dbReference type="GO" id="GO:0006355">
    <property type="term" value="P:regulation of DNA-templated transcription"/>
    <property type="evidence" value="ECO:0007669"/>
    <property type="project" value="InterPro"/>
</dbReference>
<keyword evidence="1" id="KW-0547">Nucleotide-binding</keyword>
<dbReference type="Gene3D" id="3.40.50.300">
    <property type="entry name" value="P-loop containing nucleotide triphosphate hydrolases"/>
    <property type="match status" value="1"/>
</dbReference>
<keyword evidence="3" id="KW-0067">ATP-binding</keyword>
<evidence type="ECO:0000256" key="6">
    <source>
        <dbReference type="ARBA" id="ARBA00023163"/>
    </source>
</evidence>
<evidence type="ECO:0000313" key="10">
    <source>
        <dbReference type="EMBL" id="RKD76394.1"/>
    </source>
</evidence>
<dbReference type="SMART" id="SM00382">
    <property type="entry name" value="AAA"/>
    <property type="match status" value="1"/>
</dbReference>
<dbReference type="FunFam" id="3.40.50.300:FF:000006">
    <property type="entry name" value="DNA-binding transcriptional regulator NtrC"/>
    <property type="match status" value="1"/>
</dbReference>
<dbReference type="InterPro" id="IPR025944">
    <property type="entry name" value="Sigma_54_int_dom_CS"/>
</dbReference>
<accession>A0A419V8F4</accession>
<dbReference type="PANTHER" id="PTHR32071">
    <property type="entry name" value="TRANSCRIPTIONAL REGULATORY PROTEIN"/>
    <property type="match status" value="1"/>
</dbReference>
<evidence type="ECO:0000256" key="5">
    <source>
        <dbReference type="ARBA" id="ARBA00023125"/>
    </source>
</evidence>
<proteinExistence type="predicted"/>
<dbReference type="AlphaFoldDB" id="A0A419V8F4"/>
<dbReference type="Gene3D" id="3.30.450.20">
    <property type="entry name" value="PAS domain"/>
    <property type="match status" value="1"/>
</dbReference>
<comment type="caution">
    <text evidence="10">The sequence shown here is derived from an EMBL/GenBank/DDBJ whole genome shotgun (WGS) entry which is preliminary data.</text>
</comment>
<evidence type="ECO:0000259" key="8">
    <source>
        <dbReference type="PROSITE" id="PS50045"/>
    </source>
</evidence>
<evidence type="ECO:0000259" key="9">
    <source>
        <dbReference type="PROSITE" id="PS50112"/>
    </source>
</evidence>
<dbReference type="Pfam" id="PF13426">
    <property type="entry name" value="PAS_9"/>
    <property type="match status" value="1"/>
</dbReference>
<dbReference type="GO" id="GO:0005524">
    <property type="term" value="F:ATP binding"/>
    <property type="evidence" value="ECO:0007669"/>
    <property type="project" value="UniProtKB-KW"/>
</dbReference>
<dbReference type="PROSITE" id="PS00688">
    <property type="entry name" value="SIGMA54_INTERACT_3"/>
    <property type="match status" value="1"/>
</dbReference>
<feature type="domain" description="Sigma-54 factor interaction" evidence="8">
    <location>
        <begin position="152"/>
        <end position="381"/>
    </location>
</feature>
<dbReference type="EMBL" id="RAPK01000006">
    <property type="protein sequence ID" value="RKD76394.1"/>
    <property type="molecule type" value="Genomic_DNA"/>
</dbReference>
<evidence type="ECO:0000256" key="2">
    <source>
        <dbReference type="ARBA" id="ARBA00022797"/>
    </source>
</evidence>
<dbReference type="InterPro" id="IPR058031">
    <property type="entry name" value="AAA_lid_NorR"/>
</dbReference>
<dbReference type="CDD" id="cd00009">
    <property type="entry name" value="AAA"/>
    <property type="match status" value="1"/>
</dbReference>
<dbReference type="Pfam" id="PF25601">
    <property type="entry name" value="AAA_lid_14"/>
    <property type="match status" value="1"/>
</dbReference>
<dbReference type="Proteomes" id="UP000285120">
    <property type="component" value="Unassembled WGS sequence"/>
</dbReference>
<dbReference type="NCBIfam" id="TIGR00229">
    <property type="entry name" value="sensory_box"/>
    <property type="match status" value="1"/>
</dbReference>
<dbReference type="SUPFAM" id="SSF46689">
    <property type="entry name" value="Homeodomain-like"/>
    <property type="match status" value="1"/>
</dbReference>
<organism evidence="10 11">
    <name type="scientific">Sinobaca qinghaiensis</name>
    <dbReference type="NCBI Taxonomy" id="342944"/>
    <lineage>
        <taxon>Bacteria</taxon>
        <taxon>Bacillati</taxon>
        <taxon>Bacillota</taxon>
        <taxon>Bacilli</taxon>
        <taxon>Bacillales</taxon>
        <taxon>Sporolactobacillaceae</taxon>
        <taxon>Sinobaca</taxon>
    </lineage>
</organism>
<evidence type="ECO:0000256" key="3">
    <source>
        <dbReference type="ARBA" id="ARBA00022840"/>
    </source>
</evidence>
<dbReference type="InterPro" id="IPR035965">
    <property type="entry name" value="PAS-like_dom_sf"/>
</dbReference>
<keyword evidence="5" id="KW-0238">DNA-binding</keyword>
<dbReference type="InterPro" id="IPR027417">
    <property type="entry name" value="P-loop_NTPase"/>
</dbReference>
<dbReference type="InterPro" id="IPR030828">
    <property type="entry name" value="HTH_TyrR"/>
</dbReference>
<dbReference type="Gene3D" id="1.10.8.60">
    <property type="match status" value="1"/>
</dbReference>
<dbReference type="InterPro" id="IPR009057">
    <property type="entry name" value="Homeodomain-like_sf"/>
</dbReference>
<evidence type="ECO:0000313" key="11">
    <source>
        <dbReference type="Proteomes" id="UP000285120"/>
    </source>
</evidence>
<keyword evidence="6" id="KW-0804">Transcription</keyword>
<evidence type="ECO:0000256" key="7">
    <source>
        <dbReference type="ARBA" id="ARBA00029500"/>
    </source>
</evidence>
<dbReference type="OrthoDB" id="9771372at2"/>
<sequence length="462" mass="52242">MNLKTLFETPMIKDLFNVLEDGFYFSNEKGETLWNNDASEKILGSKREDLRGKNVWELEGKGIMNPSITKMVLESGEAVSTVQTTQQGRQYFVSGYIIPWEQEKLVVVLSRDITKDMQTTKQLEQAENLLRFYSQEVRGIRLQRNKEKGEQFTGKSKAFTNTLDLLKKVAAVDTTVLLSGETGVGKSSAAGKIHEFSDRHEGPFISINCGSIPESLMESELFGFKKGSFTGAYQGGKVGLVELADKGTLFLDEIGEVPMHIQSKLLQLVQHKTYLPIGETASRTVDARIVTATNKNLKEMIARQTFREDLYYRLNVLPVHLPALRHRQEDIYPLLQVALDRFNMQHTKQRRFTSAVLKLLQDYSWPGNIRELENVVERMVITAEEDDMNTMDLPDDIVREVSGGGNSFAFGLNRTLPEAVEELEQKLILEAEAKYSSTRKAAAALGLSQSSYMRRKKKYTSD</sequence>
<dbReference type="RefSeq" id="WP_120191801.1">
    <property type="nucleotide sequence ID" value="NZ_RAPK01000006.1"/>
</dbReference>
<keyword evidence="11" id="KW-1185">Reference proteome</keyword>
<keyword evidence="4" id="KW-0805">Transcription regulation</keyword>
<feature type="domain" description="PAS" evidence="9">
    <location>
        <begin position="8"/>
        <end position="58"/>
    </location>
</feature>
<dbReference type="Gene3D" id="1.10.10.60">
    <property type="entry name" value="Homeodomain-like"/>
    <property type="match status" value="1"/>
</dbReference>
<dbReference type="InterPro" id="IPR000014">
    <property type="entry name" value="PAS"/>
</dbReference>
<dbReference type="InterPro" id="IPR025943">
    <property type="entry name" value="Sigma_54_int_dom_ATP-bd_2"/>
</dbReference>
<dbReference type="PROSITE" id="PS00676">
    <property type="entry name" value="SIGMA54_INTERACT_2"/>
    <property type="match status" value="1"/>
</dbReference>
<dbReference type="SUPFAM" id="SSF55785">
    <property type="entry name" value="PYP-like sensor domain (PAS domain)"/>
    <property type="match status" value="1"/>
</dbReference>
<dbReference type="GO" id="GO:0003677">
    <property type="term" value="F:DNA binding"/>
    <property type="evidence" value="ECO:0007669"/>
    <property type="project" value="UniProtKB-KW"/>
</dbReference>
<evidence type="ECO:0000256" key="1">
    <source>
        <dbReference type="ARBA" id="ARBA00022741"/>
    </source>
</evidence>
<dbReference type="Pfam" id="PF00158">
    <property type="entry name" value="Sigma54_activat"/>
    <property type="match status" value="1"/>
</dbReference>
<name>A0A419V8F4_9BACL</name>
<dbReference type="SUPFAM" id="SSF52540">
    <property type="entry name" value="P-loop containing nucleoside triphosphate hydrolases"/>
    <property type="match status" value="1"/>
</dbReference>
<keyword evidence="2" id="KW-0058">Aromatic hydrocarbons catabolism</keyword>
<evidence type="ECO:0000256" key="4">
    <source>
        <dbReference type="ARBA" id="ARBA00023015"/>
    </source>
</evidence>
<dbReference type="PROSITE" id="PS50112">
    <property type="entry name" value="PAS"/>
    <property type="match status" value="1"/>
</dbReference>
<reference evidence="10 11" key="1">
    <citation type="submission" date="2018-09" db="EMBL/GenBank/DDBJ databases">
        <title>Genomic Encyclopedia of Archaeal and Bacterial Type Strains, Phase II (KMG-II): from individual species to whole genera.</title>
        <authorList>
            <person name="Goeker M."/>
        </authorList>
    </citation>
    <scope>NUCLEOTIDE SEQUENCE [LARGE SCALE GENOMIC DNA]</scope>
    <source>
        <strain evidence="10 11">DSM 17008</strain>
    </source>
</reference>
<dbReference type="InterPro" id="IPR003593">
    <property type="entry name" value="AAA+_ATPase"/>
</dbReference>
<dbReference type="PANTHER" id="PTHR32071:SF57">
    <property type="entry name" value="C4-DICARBOXYLATE TRANSPORT TRANSCRIPTIONAL REGULATORY PROTEIN DCTD"/>
    <property type="match status" value="1"/>
</dbReference>